<keyword evidence="2" id="KW-1185">Reference proteome</keyword>
<protein>
    <submittedName>
        <fullName evidence="1">Uncharacterized protein</fullName>
    </submittedName>
</protein>
<sequence length="72" mass="8215">MQYHRPLMQEDVETAHRLLTMHQPTAPDAQDRSYCASATHYTPALWPCARHRWAIAVLAADERGEIDDPDEG</sequence>
<accession>A0A1M7I010</accession>
<dbReference type="RefSeq" id="WP_073250706.1">
    <property type="nucleotide sequence ID" value="NZ_FRCS01000001.1"/>
</dbReference>
<dbReference type="EMBL" id="FRCS01000001">
    <property type="protein sequence ID" value="SHM34112.1"/>
    <property type="molecule type" value="Genomic_DNA"/>
</dbReference>
<organism evidence="1 2">
    <name type="scientific">Cryptosporangium aurantiacum</name>
    <dbReference type="NCBI Taxonomy" id="134849"/>
    <lineage>
        <taxon>Bacteria</taxon>
        <taxon>Bacillati</taxon>
        <taxon>Actinomycetota</taxon>
        <taxon>Actinomycetes</taxon>
        <taxon>Cryptosporangiales</taxon>
        <taxon>Cryptosporangiaceae</taxon>
        <taxon>Cryptosporangium</taxon>
    </lineage>
</organism>
<evidence type="ECO:0000313" key="2">
    <source>
        <dbReference type="Proteomes" id="UP000184440"/>
    </source>
</evidence>
<evidence type="ECO:0000313" key="1">
    <source>
        <dbReference type="EMBL" id="SHM34112.1"/>
    </source>
</evidence>
<name>A0A1M7I010_9ACTN</name>
<proteinExistence type="predicted"/>
<dbReference type="OrthoDB" id="9847049at2"/>
<dbReference type="Proteomes" id="UP000184440">
    <property type="component" value="Unassembled WGS sequence"/>
</dbReference>
<gene>
    <name evidence="1" type="ORF">SAMN05443668_101347</name>
</gene>
<dbReference type="AlphaFoldDB" id="A0A1M7I010"/>
<reference evidence="1 2" key="1">
    <citation type="submission" date="2016-11" db="EMBL/GenBank/DDBJ databases">
        <authorList>
            <person name="Jaros S."/>
            <person name="Januszkiewicz K."/>
            <person name="Wedrychowicz H."/>
        </authorList>
    </citation>
    <scope>NUCLEOTIDE SEQUENCE [LARGE SCALE GENOMIC DNA]</scope>
    <source>
        <strain evidence="1 2">DSM 46144</strain>
    </source>
</reference>